<dbReference type="Gene3D" id="3.30.40.10">
    <property type="entry name" value="Zinc/RING finger domain, C3HC4 (zinc finger)"/>
    <property type="match status" value="3"/>
</dbReference>
<evidence type="ECO:0000259" key="22">
    <source>
        <dbReference type="PROSITE" id="PS50144"/>
    </source>
</evidence>
<dbReference type="InterPro" id="IPR001841">
    <property type="entry name" value="Znf_RING"/>
</dbReference>
<dbReference type="InterPro" id="IPR003613">
    <property type="entry name" value="Ubox_domain"/>
</dbReference>
<dbReference type="Gene3D" id="2.60.210.10">
    <property type="entry name" value="Apoptosis, Tumor Necrosis Factor Receptor Associated Protein 2, Chain A"/>
    <property type="match status" value="1"/>
</dbReference>
<dbReference type="Pfam" id="PF21355">
    <property type="entry name" value="TRAF-mep_MATH"/>
    <property type="match status" value="1"/>
</dbReference>
<dbReference type="GO" id="GO:0042981">
    <property type="term" value="P:regulation of apoptotic process"/>
    <property type="evidence" value="ECO:0007669"/>
    <property type="project" value="InterPro"/>
</dbReference>
<dbReference type="InterPro" id="IPR008974">
    <property type="entry name" value="TRAF-like"/>
</dbReference>
<evidence type="ECO:0000256" key="3">
    <source>
        <dbReference type="ARBA" id="ARBA00004502"/>
    </source>
</evidence>
<dbReference type="GO" id="GO:0031663">
    <property type="term" value="P:lipopolysaccharide-mediated signaling pathway"/>
    <property type="evidence" value="ECO:0007669"/>
    <property type="project" value="TreeGrafter"/>
</dbReference>
<feature type="domain" description="MATH" evidence="22">
    <location>
        <begin position="445"/>
        <end position="594"/>
    </location>
</feature>
<protein>
    <recommendedName>
        <fullName evidence="7">RING-type E3 ubiquitin transferase</fullName>
        <ecNumber evidence="7">2.3.2.27</ecNumber>
    </recommendedName>
    <alternativeName>
        <fullName evidence="17">E3 ubiquitin-protein ligase TRAF6</fullName>
    </alternativeName>
</protein>
<dbReference type="PROSITE" id="PS50144">
    <property type="entry name" value="MATH"/>
    <property type="match status" value="1"/>
</dbReference>
<comment type="similarity">
    <text evidence="6">Belongs to the TNF receptor-associated factor family. A subfamily.</text>
</comment>
<comment type="catalytic activity">
    <reaction evidence="1">
        <text>S-ubiquitinyl-[E2 ubiquitin-conjugating enzyme]-L-cysteine + [acceptor protein]-L-lysine = [E2 ubiquitin-conjugating enzyme]-L-cysteine + N(6)-ubiquitinyl-[acceptor protein]-L-lysine.</text>
        <dbReference type="EC" id="2.3.2.27"/>
    </reaction>
</comment>
<keyword evidence="9" id="KW-0551">Lipid droplet</keyword>
<organism evidence="24">
    <name type="scientific">Mytilus coruscus</name>
    <name type="common">Sea mussel</name>
    <dbReference type="NCBI Taxonomy" id="42192"/>
    <lineage>
        <taxon>Eukaryota</taxon>
        <taxon>Metazoa</taxon>
        <taxon>Spiralia</taxon>
        <taxon>Lophotrochozoa</taxon>
        <taxon>Mollusca</taxon>
        <taxon>Bivalvia</taxon>
        <taxon>Autobranchia</taxon>
        <taxon>Pteriomorphia</taxon>
        <taxon>Mytilida</taxon>
        <taxon>Mytiloidea</taxon>
        <taxon>Mytilidae</taxon>
        <taxon>Mytilinae</taxon>
        <taxon>Mytilus</taxon>
    </lineage>
</organism>
<evidence type="ECO:0000256" key="9">
    <source>
        <dbReference type="ARBA" id="ARBA00022677"/>
    </source>
</evidence>
<dbReference type="PROSITE" id="PS50145">
    <property type="entry name" value="ZF_TRAF"/>
    <property type="match status" value="2"/>
</dbReference>
<dbReference type="InterPro" id="IPR002083">
    <property type="entry name" value="MATH/TRAF_dom"/>
</dbReference>
<proteinExistence type="evidence at transcript level"/>
<evidence type="ECO:0000256" key="5">
    <source>
        <dbReference type="ARBA" id="ARBA00004906"/>
    </source>
</evidence>
<evidence type="ECO:0000256" key="16">
    <source>
        <dbReference type="ARBA" id="ARBA00023242"/>
    </source>
</evidence>
<sequence>MASVFDTLEQKTNGDSGSYSSNVNFLTEPEDGYDFEFVNLKDDKYDCPICLLILRDPVQTPCGHRFCHKCIHRWLSESGEQRCPVDNTTVIRDQVFPDNFAKREILSLQVKCPKSKEGCKVIEVLKQLPKHLEACGYVPIPCPNECSDILLRKDLPHHLSQICTKRKIVCCKCGDQVTAEREQEHLHKECPMVTVVCQYCQLELLRNQIKSHEEFDCQRVIVPCQYQPMGCTTRLERCEMSQHLQESIQQHMNLMFSILMQLTSAVQSIAPGALHHFPAVPQSHSLPVTSSEQSITNLLETLRIGVQQQGMNVLSLNSTPVPYSPDSNASSIGGFPEPVAGSHSHGLIERNISEQTQVAPSLSYSSQQSNKDVEGGAYVSVQQEYELKSLKDQNVTQDESLARHEHQIDEIRGRNENHEKIVKDLNKRLKMLESTINEFEGRTCNGTYVWKIRNYRKYRREAEIGDTTAIHSPPFYSHFYGYKLCIRANLNGVDSARGTHLSIFIHFMQGDYDDILDWPFNGRIILTVIDQNPECELRHHVVETLISKPNLAAFQRPNTPRNHKGFGYMEFLPIGILDNSTYVRNDTLIIKACILPNG</sequence>
<evidence type="ECO:0000256" key="8">
    <source>
        <dbReference type="ARBA" id="ARBA00022490"/>
    </source>
</evidence>
<evidence type="ECO:0000256" key="6">
    <source>
        <dbReference type="ARBA" id="ARBA00006608"/>
    </source>
</evidence>
<dbReference type="InterPro" id="IPR017907">
    <property type="entry name" value="Znf_RING_CS"/>
</dbReference>
<feature type="zinc finger region" description="TRAF-type" evidence="18">
    <location>
        <begin position="185"/>
        <end position="240"/>
    </location>
</feature>
<reference evidence="24" key="1">
    <citation type="submission" date="2018-03" db="EMBL/GenBank/DDBJ databases">
        <title>Characterization of a novel molluscan MyD88 family protein, TRAF6 from Mytilus coruscus.</title>
        <authorList>
            <person name="Xu M."/>
        </authorList>
    </citation>
    <scope>NUCLEOTIDE SEQUENCE</scope>
</reference>
<dbReference type="GO" id="GO:0016567">
    <property type="term" value="P:protein ubiquitination"/>
    <property type="evidence" value="ECO:0007669"/>
    <property type="project" value="UniProtKB-UniPathway"/>
</dbReference>
<dbReference type="InterPro" id="IPR013083">
    <property type="entry name" value="Znf_RING/FYVE/PHD"/>
</dbReference>
<dbReference type="GO" id="GO:0008270">
    <property type="term" value="F:zinc ion binding"/>
    <property type="evidence" value="ECO:0007669"/>
    <property type="project" value="UniProtKB-KW"/>
</dbReference>
<dbReference type="SMART" id="SM00184">
    <property type="entry name" value="RING"/>
    <property type="match status" value="1"/>
</dbReference>
<dbReference type="SUPFAM" id="SSF49599">
    <property type="entry name" value="TRAF domain-like"/>
    <property type="match status" value="2"/>
</dbReference>
<feature type="zinc finger region" description="TRAF-type" evidence="18">
    <location>
        <begin position="131"/>
        <end position="183"/>
    </location>
</feature>
<dbReference type="SUPFAM" id="SSF57850">
    <property type="entry name" value="RING/U-box"/>
    <property type="match status" value="1"/>
</dbReference>
<evidence type="ECO:0000256" key="10">
    <source>
        <dbReference type="ARBA" id="ARBA00022679"/>
    </source>
</evidence>
<evidence type="ECO:0000256" key="19">
    <source>
        <dbReference type="SAM" id="Coils"/>
    </source>
</evidence>
<dbReference type="InterPro" id="IPR049342">
    <property type="entry name" value="TRAF1-6_MATH_dom"/>
</dbReference>
<accession>A0A3S8TLT3</accession>
<keyword evidence="19" id="KW-0175">Coiled coil</keyword>
<dbReference type="InterPro" id="IPR027139">
    <property type="entry name" value="TRAF6_RING-HC"/>
</dbReference>
<evidence type="ECO:0000256" key="4">
    <source>
        <dbReference type="ARBA" id="ARBA00004544"/>
    </source>
</evidence>
<evidence type="ECO:0000313" key="24">
    <source>
        <dbReference type="EMBL" id="AZL47257.1"/>
    </source>
</evidence>
<name>A0A3S8TLT3_MYTCO</name>
<dbReference type="PIRSF" id="PIRSF015614">
    <property type="entry name" value="TRAF"/>
    <property type="match status" value="1"/>
</dbReference>
<dbReference type="GO" id="GO:0045087">
    <property type="term" value="P:innate immune response"/>
    <property type="evidence" value="ECO:0007669"/>
    <property type="project" value="TreeGrafter"/>
</dbReference>
<evidence type="ECO:0000256" key="13">
    <source>
        <dbReference type="ARBA" id="ARBA00022771"/>
    </source>
</evidence>
<keyword evidence="14" id="KW-0833">Ubl conjugation pathway</keyword>
<feature type="compositionally biased region" description="Polar residues" evidence="20">
    <location>
        <begin position="10"/>
        <end position="20"/>
    </location>
</feature>
<dbReference type="SMART" id="SM00061">
    <property type="entry name" value="MATH"/>
    <property type="match status" value="1"/>
</dbReference>
<dbReference type="PROSITE" id="PS00518">
    <property type="entry name" value="ZF_RING_1"/>
    <property type="match status" value="1"/>
</dbReference>
<dbReference type="EC" id="2.3.2.27" evidence="7"/>
<dbReference type="SMART" id="SM00504">
    <property type="entry name" value="Ubox"/>
    <property type="match status" value="1"/>
</dbReference>
<dbReference type="InterPro" id="IPR001293">
    <property type="entry name" value="Znf_TRAF"/>
</dbReference>
<feature type="domain" description="TRAF-type" evidence="23">
    <location>
        <begin position="131"/>
        <end position="183"/>
    </location>
</feature>
<evidence type="ECO:0000259" key="21">
    <source>
        <dbReference type="PROSITE" id="PS50089"/>
    </source>
</evidence>
<dbReference type="InterPro" id="IPR012227">
    <property type="entry name" value="TNF_rcpt-assoc_TRAF_met"/>
</dbReference>
<dbReference type="GO" id="GO:0005634">
    <property type="term" value="C:nucleus"/>
    <property type="evidence" value="ECO:0007669"/>
    <property type="project" value="UniProtKB-SubCell"/>
</dbReference>
<keyword evidence="8" id="KW-0963">Cytoplasm</keyword>
<evidence type="ECO:0000256" key="20">
    <source>
        <dbReference type="SAM" id="MobiDB-lite"/>
    </source>
</evidence>
<dbReference type="CDD" id="cd00270">
    <property type="entry name" value="MATH_TRAF_C"/>
    <property type="match status" value="1"/>
</dbReference>
<keyword evidence="16" id="KW-0539">Nucleus</keyword>
<dbReference type="Pfam" id="PF02176">
    <property type="entry name" value="zf-TRAF"/>
    <property type="match status" value="2"/>
</dbReference>
<feature type="domain" description="RING-type" evidence="21">
    <location>
        <begin position="47"/>
        <end position="87"/>
    </location>
</feature>
<evidence type="ECO:0000256" key="17">
    <source>
        <dbReference type="ARBA" id="ARBA00030810"/>
    </source>
</evidence>
<dbReference type="EMBL" id="MH107765">
    <property type="protein sequence ID" value="AZL47257.1"/>
    <property type="molecule type" value="mRNA"/>
</dbReference>
<keyword evidence="11 18" id="KW-0479">Metal-binding</keyword>
<dbReference type="PROSITE" id="PS50089">
    <property type="entry name" value="ZF_RING_2"/>
    <property type="match status" value="1"/>
</dbReference>
<feature type="domain" description="TRAF-type" evidence="23">
    <location>
        <begin position="185"/>
        <end position="240"/>
    </location>
</feature>
<dbReference type="AlphaFoldDB" id="A0A3S8TLT3"/>
<dbReference type="Pfam" id="PF13923">
    <property type="entry name" value="zf-C3HC4_2"/>
    <property type="match status" value="1"/>
</dbReference>
<keyword evidence="15 18" id="KW-0862">Zinc</keyword>
<keyword evidence="13 18" id="KW-0863">Zinc-finger</keyword>
<comment type="subcellular location">
    <subcellularLocation>
        <location evidence="4">Cytoplasm</location>
        <location evidence="4">Cell cortex</location>
    </subcellularLocation>
    <subcellularLocation>
        <location evidence="3">Lipid droplet</location>
    </subcellularLocation>
    <subcellularLocation>
        <location evidence="2">Nucleus</location>
    </subcellularLocation>
</comment>
<evidence type="ECO:0000259" key="23">
    <source>
        <dbReference type="PROSITE" id="PS50145"/>
    </source>
</evidence>
<dbReference type="GO" id="GO:0005938">
    <property type="term" value="C:cell cortex"/>
    <property type="evidence" value="ECO:0007669"/>
    <property type="project" value="UniProtKB-SubCell"/>
</dbReference>
<dbReference type="CDD" id="cd16643">
    <property type="entry name" value="mRING-HC-C3HC3D_TRAF6"/>
    <property type="match status" value="1"/>
</dbReference>
<evidence type="ECO:0000256" key="1">
    <source>
        <dbReference type="ARBA" id="ARBA00000900"/>
    </source>
</evidence>
<dbReference type="PANTHER" id="PTHR10131">
    <property type="entry name" value="TNF RECEPTOR ASSOCIATED FACTOR"/>
    <property type="match status" value="1"/>
</dbReference>
<dbReference type="PANTHER" id="PTHR10131:SF152">
    <property type="entry name" value="TNF RECEPTOR-ASSOCIATED FACTOR 6"/>
    <property type="match status" value="1"/>
</dbReference>
<feature type="coiled-coil region" evidence="19">
    <location>
        <begin position="401"/>
        <end position="442"/>
    </location>
</feature>
<dbReference type="FunFam" id="3.30.40.10:FF:000179">
    <property type="entry name" value="TNF receptor-associated factor"/>
    <property type="match status" value="1"/>
</dbReference>
<keyword evidence="10" id="KW-0808">Transferase</keyword>
<dbReference type="GO" id="GO:0061630">
    <property type="term" value="F:ubiquitin protein ligase activity"/>
    <property type="evidence" value="ECO:0007669"/>
    <property type="project" value="UniProtKB-EC"/>
</dbReference>
<dbReference type="GO" id="GO:0043122">
    <property type="term" value="P:regulation of canonical NF-kappaB signal transduction"/>
    <property type="evidence" value="ECO:0007669"/>
    <property type="project" value="TreeGrafter"/>
</dbReference>
<evidence type="ECO:0000256" key="2">
    <source>
        <dbReference type="ARBA" id="ARBA00004123"/>
    </source>
</evidence>
<comment type="pathway">
    <text evidence="5">Protein modification; protein ubiquitination.</text>
</comment>
<dbReference type="UniPathway" id="UPA00143"/>
<dbReference type="GO" id="GO:0005811">
    <property type="term" value="C:lipid droplet"/>
    <property type="evidence" value="ECO:0007669"/>
    <property type="project" value="UniProtKB-SubCell"/>
</dbReference>
<dbReference type="GO" id="GO:0005164">
    <property type="term" value="F:tumor necrosis factor receptor binding"/>
    <property type="evidence" value="ECO:0007669"/>
    <property type="project" value="InterPro"/>
</dbReference>
<dbReference type="GO" id="GO:0141124">
    <property type="term" value="P:intracellular signaling cassette"/>
    <property type="evidence" value="ECO:0007669"/>
    <property type="project" value="UniProtKB-ARBA"/>
</dbReference>
<evidence type="ECO:0000256" key="12">
    <source>
        <dbReference type="ARBA" id="ARBA00022737"/>
    </source>
</evidence>
<evidence type="ECO:0000256" key="11">
    <source>
        <dbReference type="ARBA" id="ARBA00022723"/>
    </source>
</evidence>
<evidence type="ECO:0000256" key="18">
    <source>
        <dbReference type="PROSITE-ProRule" id="PRU00207"/>
    </source>
</evidence>
<evidence type="ECO:0000256" key="7">
    <source>
        <dbReference type="ARBA" id="ARBA00012483"/>
    </source>
</evidence>
<keyword evidence="12" id="KW-0677">Repeat</keyword>
<evidence type="ECO:0000256" key="15">
    <source>
        <dbReference type="ARBA" id="ARBA00022833"/>
    </source>
</evidence>
<keyword evidence="24" id="KW-0675">Receptor</keyword>
<feature type="region of interest" description="Disordered" evidence="20">
    <location>
        <begin position="1"/>
        <end position="20"/>
    </location>
</feature>
<evidence type="ECO:0000256" key="14">
    <source>
        <dbReference type="ARBA" id="ARBA00022786"/>
    </source>
</evidence>